<reference evidence="3 4" key="1">
    <citation type="submission" date="2011-09" db="EMBL/GenBank/DDBJ databases">
        <title>The draft genome of Treponema saccharophilum DSM 2985.</title>
        <authorList>
            <consortium name="US DOE Joint Genome Institute (JGI-PGF)"/>
            <person name="Lucas S."/>
            <person name="Copeland A."/>
            <person name="Lapidus A."/>
            <person name="Glavina del Rio T."/>
            <person name="Dalin E."/>
            <person name="Tice H."/>
            <person name="Bruce D."/>
            <person name="Goodwin L."/>
            <person name="Pitluck S."/>
            <person name="Peters L."/>
            <person name="Kyrpides N."/>
            <person name="Mavromatis K."/>
            <person name="Ivanova N."/>
            <person name="Markowitz V."/>
            <person name="Cheng J.-F."/>
            <person name="Hugenholtz P."/>
            <person name="Woyke T."/>
            <person name="Wu D."/>
            <person name="Gronow S."/>
            <person name="Wellnitz S."/>
            <person name="Brambilla E."/>
            <person name="Klenk H.-P."/>
            <person name="Eisen J.A."/>
        </authorList>
    </citation>
    <scope>NUCLEOTIDE SEQUENCE [LARGE SCALE GENOMIC DNA]</scope>
    <source>
        <strain evidence="3 4">DSM 2985</strain>
    </source>
</reference>
<proteinExistence type="predicted"/>
<dbReference type="PATRIC" id="fig|907348.3.peg.204"/>
<feature type="compositionally biased region" description="Low complexity" evidence="1">
    <location>
        <begin position="135"/>
        <end position="150"/>
    </location>
</feature>
<feature type="region of interest" description="Disordered" evidence="1">
    <location>
        <begin position="123"/>
        <end position="150"/>
    </location>
</feature>
<name>H7EHE1_9SPIR</name>
<keyword evidence="4" id="KW-1185">Reference proteome</keyword>
<dbReference type="EMBL" id="AGRW01000026">
    <property type="protein sequence ID" value="EIC02996.1"/>
    <property type="molecule type" value="Genomic_DNA"/>
</dbReference>
<feature type="chain" id="PRO_5003609138" description="SH3 type 3 domain protein" evidence="2">
    <location>
        <begin position="20"/>
        <end position="150"/>
    </location>
</feature>
<dbReference type="AlphaFoldDB" id="H7EHE1"/>
<evidence type="ECO:0000256" key="1">
    <source>
        <dbReference type="SAM" id="MobiDB-lite"/>
    </source>
</evidence>
<evidence type="ECO:0000256" key="2">
    <source>
        <dbReference type="SAM" id="SignalP"/>
    </source>
</evidence>
<evidence type="ECO:0000313" key="3">
    <source>
        <dbReference type="EMBL" id="EIC02996.1"/>
    </source>
</evidence>
<accession>H7EHE1</accession>
<feature type="signal peptide" evidence="2">
    <location>
        <begin position="1"/>
        <end position="19"/>
    </location>
</feature>
<organism evidence="3 4">
    <name type="scientific">Treponema saccharophilum DSM 2985</name>
    <dbReference type="NCBI Taxonomy" id="907348"/>
    <lineage>
        <taxon>Bacteria</taxon>
        <taxon>Pseudomonadati</taxon>
        <taxon>Spirochaetota</taxon>
        <taxon>Spirochaetia</taxon>
        <taxon>Spirochaetales</taxon>
        <taxon>Treponemataceae</taxon>
        <taxon>Treponema</taxon>
    </lineage>
</organism>
<dbReference type="RefSeq" id="WP_002702004.1">
    <property type="nucleotide sequence ID" value="NZ_AGRW01000026.1"/>
</dbReference>
<dbReference type="Proteomes" id="UP000003571">
    <property type="component" value="Unassembled WGS sequence"/>
</dbReference>
<evidence type="ECO:0008006" key="5">
    <source>
        <dbReference type="Google" id="ProtNLM"/>
    </source>
</evidence>
<sequence>MKKIASLLLIAVLGAGLFAASFKKGQTVYVSKDGKLTETEKSSKSIGEVEKGDVAVVIESKKKKTNIKIESLGISGWYDTKSLTKKKIAKNTSVDINADNIALAGKGSVSAKATKKIELDAVAENPQEEKKDEAAVPAAENAAAESAKTE</sequence>
<evidence type="ECO:0000313" key="4">
    <source>
        <dbReference type="Proteomes" id="UP000003571"/>
    </source>
</evidence>
<comment type="caution">
    <text evidence="3">The sequence shown here is derived from an EMBL/GenBank/DDBJ whole genome shotgun (WGS) entry which is preliminary data.</text>
</comment>
<gene>
    <name evidence="3" type="ORF">TresaDRAFT_2747</name>
</gene>
<keyword evidence="2" id="KW-0732">Signal</keyword>
<protein>
    <recommendedName>
        <fullName evidence="5">SH3 type 3 domain protein</fullName>
    </recommendedName>
</protein>